<dbReference type="STRING" id="1212545.SARL_11181"/>
<comment type="similarity">
    <text evidence="1 10">Belongs to the purine/pyrimidine phosphoribosyltransferase family. PyrR subfamily.</text>
</comment>
<proteinExistence type="inferred from homology"/>
<keyword evidence="6 10" id="KW-0804">Transcription</keyword>
<evidence type="ECO:0000313" key="12">
    <source>
        <dbReference type="EMBL" id="GEQ00696.1"/>
    </source>
</evidence>
<evidence type="ECO:0000256" key="10">
    <source>
        <dbReference type="HAMAP-Rule" id="MF_01219"/>
    </source>
</evidence>
<dbReference type="NCBIfam" id="NF003546">
    <property type="entry name" value="PRK05205.1-2"/>
    <property type="match status" value="1"/>
</dbReference>
<evidence type="ECO:0000256" key="8">
    <source>
        <dbReference type="ARBA" id="ARBA00056018"/>
    </source>
</evidence>
<sequence>MAERVIMDEAAIQRTVTRIAHEILEYNKGTDNLILLGIKTRGAFLANRIQQKINSIENIQVPTGTIDITQFRDDLEQVSTTMTEKSYEIDVDITNKVVIIIDDVLYTGRTVRASLDAVLKHARPKKIGLATLVDRGHRELPIRADFVGKNIPTARHEDVEVFVDEIDEQNAVIIK</sequence>
<dbReference type="FunFam" id="3.40.50.2020:FF:000020">
    <property type="entry name" value="Bifunctional protein PyrR"/>
    <property type="match status" value="1"/>
</dbReference>
<dbReference type="CDD" id="cd06223">
    <property type="entry name" value="PRTases_typeI"/>
    <property type="match status" value="1"/>
</dbReference>
<evidence type="ECO:0000256" key="1">
    <source>
        <dbReference type="ARBA" id="ARBA00005565"/>
    </source>
</evidence>
<dbReference type="GO" id="GO:0003723">
    <property type="term" value="F:RNA binding"/>
    <property type="evidence" value="ECO:0007669"/>
    <property type="project" value="UniProtKB-UniRule"/>
</dbReference>
<reference evidence="13 14" key="1">
    <citation type="submission" date="2018-06" db="EMBL/GenBank/DDBJ databases">
        <authorList>
            <consortium name="Pathogen Informatics"/>
            <person name="Doyle S."/>
        </authorList>
    </citation>
    <scope>NUCLEOTIDE SEQUENCE [LARGE SCALE GENOMIC DNA]</scope>
    <source>
        <strain evidence="13 14">NCTC12413</strain>
    </source>
</reference>
<dbReference type="GO" id="GO:0006353">
    <property type="term" value="P:DNA-templated transcription termination"/>
    <property type="evidence" value="ECO:0007669"/>
    <property type="project" value="UniProtKB-UniRule"/>
</dbReference>
<dbReference type="HAMAP" id="MF_01219">
    <property type="entry name" value="PyrR"/>
    <property type="match status" value="1"/>
</dbReference>
<comment type="function">
    <text evidence="7 10">Regulates transcriptional attenuation of the pyrimidine nucleotide (pyr) operon by binding in a uridine-dependent manner to specific sites on pyr mRNA. This disrupts an antiterminator hairpin in the RNA and favors formation of a downstream transcription terminator, leading to a reduced expression of downstream genes.</text>
</comment>
<dbReference type="GO" id="GO:0004845">
    <property type="term" value="F:uracil phosphoribosyltransferase activity"/>
    <property type="evidence" value="ECO:0007669"/>
    <property type="project" value="UniProtKB-UniRule"/>
</dbReference>
<dbReference type="NCBIfam" id="NF003549">
    <property type="entry name" value="PRK05205.1-5"/>
    <property type="match status" value="1"/>
</dbReference>
<dbReference type="EMBL" id="UGZE01000001">
    <property type="protein sequence ID" value="SUJ20693.1"/>
    <property type="molecule type" value="Genomic_DNA"/>
</dbReference>
<comment type="function">
    <text evidence="8 10">Also displays a weak uracil phosphoribosyltransferase activity which is not physiologically significant.</text>
</comment>
<feature type="short sequence motif" description="PRPP-binding" evidence="10">
    <location>
        <begin position="98"/>
        <end position="110"/>
    </location>
</feature>
<evidence type="ECO:0000313" key="15">
    <source>
        <dbReference type="Proteomes" id="UP000321598"/>
    </source>
</evidence>
<dbReference type="Proteomes" id="UP000254956">
    <property type="component" value="Unassembled WGS sequence"/>
</dbReference>
<keyword evidence="3 10" id="KW-0328">Glycosyltransferase</keyword>
<dbReference type="EMBL" id="BKAV01000019">
    <property type="protein sequence ID" value="GEQ00696.1"/>
    <property type="molecule type" value="Genomic_DNA"/>
</dbReference>
<dbReference type="Pfam" id="PF00156">
    <property type="entry name" value="Pribosyltran"/>
    <property type="match status" value="1"/>
</dbReference>
<evidence type="ECO:0000256" key="5">
    <source>
        <dbReference type="ARBA" id="ARBA00023015"/>
    </source>
</evidence>
<comment type="subunit">
    <text evidence="9 10">Homodimer and homohexamer; in equilibrium.</text>
</comment>
<dbReference type="GeneID" id="97288064"/>
<name>A0A2T7BXP7_9STAP</name>
<gene>
    <name evidence="10 13" type="primary">pyrR</name>
    <name evidence="13" type="ORF">NCTC12413_01716</name>
    <name evidence="12" type="ORF">SAR03_17330</name>
</gene>
<dbReference type="PANTHER" id="PTHR11608">
    <property type="entry name" value="BIFUNCTIONAL PROTEIN PYRR"/>
    <property type="match status" value="1"/>
</dbReference>
<evidence type="ECO:0000313" key="13">
    <source>
        <dbReference type="EMBL" id="SUJ20693.1"/>
    </source>
</evidence>
<evidence type="ECO:0000313" key="14">
    <source>
        <dbReference type="Proteomes" id="UP000254956"/>
    </source>
</evidence>
<keyword evidence="4 10" id="KW-0808">Transferase</keyword>
<evidence type="ECO:0000256" key="2">
    <source>
        <dbReference type="ARBA" id="ARBA00022472"/>
    </source>
</evidence>
<dbReference type="Gene3D" id="3.40.50.2020">
    <property type="match status" value="1"/>
</dbReference>
<evidence type="ECO:0000256" key="6">
    <source>
        <dbReference type="ARBA" id="ARBA00023163"/>
    </source>
</evidence>
<evidence type="ECO:0000256" key="3">
    <source>
        <dbReference type="ARBA" id="ARBA00022676"/>
    </source>
</evidence>
<keyword evidence="10" id="KW-0694">RNA-binding</keyword>
<keyword evidence="2 10" id="KW-0806">Transcription termination</keyword>
<keyword evidence="15" id="KW-1185">Reference proteome</keyword>
<accession>A0A2T7BXP7</accession>
<feature type="domain" description="Phosphoribosyltransferase" evidence="11">
    <location>
        <begin position="10"/>
        <end position="152"/>
    </location>
</feature>
<dbReference type="InterPro" id="IPR050137">
    <property type="entry name" value="PyrR_bifunctional"/>
</dbReference>
<dbReference type="SUPFAM" id="SSF53271">
    <property type="entry name" value="PRTase-like"/>
    <property type="match status" value="1"/>
</dbReference>
<dbReference type="EC" id="2.4.2.9" evidence="10"/>
<dbReference type="AlphaFoldDB" id="A0A2T7BXP7"/>
<dbReference type="Proteomes" id="UP000321598">
    <property type="component" value="Unassembled WGS sequence"/>
</dbReference>
<dbReference type="InterPro" id="IPR023050">
    <property type="entry name" value="PyrR"/>
</dbReference>
<dbReference type="InterPro" id="IPR029057">
    <property type="entry name" value="PRTase-like"/>
</dbReference>
<organism evidence="13 14">
    <name type="scientific">Staphylococcus arlettae</name>
    <dbReference type="NCBI Taxonomy" id="29378"/>
    <lineage>
        <taxon>Bacteria</taxon>
        <taxon>Bacillati</taxon>
        <taxon>Bacillota</taxon>
        <taxon>Bacilli</taxon>
        <taxon>Bacillales</taxon>
        <taxon>Staphylococcaceae</taxon>
        <taxon>Staphylococcus</taxon>
    </lineage>
</organism>
<evidence type="ECO:0000256" key="4">
    <source>
        <dbReference type="ARBA" id="ARBA00022679"/>
    </source>
</evidence>
<protein>
    <recommendedName>
        <fullName evidence="10">Bifunctional protein PyrR</fullName>
    </recommendedName>
    <domain>
        <recommendedName>
            <fullName evidence="10">Pyrimidine operon regulatory protein</fullName>
        </recommendedName>
    </domain>
    <domain>
        <recommendedName>
            <fullName evidence="10">Uracil phosphoribosyltransferase</fullName>
            <shortName evidence="10">UPRTase</shortName>
            <ecNumber evidence="10">2.4.2.9</ecNumber>
        </recommendedName>
    </domain>
</protein>
<dbReference type="PANTHER" id="PTHR11608:SF0">
    <property type="entry name" value="BIFUNCTIONAL PROTEIN PYRR"/>
    <property type="match status" value="1"/>
</dbReference>
<dbReference type="OrthoDB" id="9802227at2"/>
<dbReference type="InterPro" id="IPR000836">
    <property type="entry name" value="PRTase_dom"/>
</dbReference>
<evidence type="ECO:0000256" key="9">
    <source>
        <dbReference type="ARBA" id="ARBA00063792"/>
    </source>
</evidence>
<dbReference type="NCBIfam" id="NF003548">
    <property type="entry name" value="PRK05205.1-4"/>
    <property type="match status" value="1"/>
</dbReference>
<reference evidence="12 15" key="2">
    <citation type="submission" date="2019-07" db="EMBL/GenBank/DDBJ databases">
        <title>Whole genome shotgun sequence of Staphylococcus arlettae NBRC 109765.</title>
        <authorList>
            <person name="Hosoyama A."/>
            <person name="Uohara A."/>
            <person name="Ohji S."/>
            <person name="Ichikawa N."/>
        </authorList>
    </citation>
    <scope>NUCLEOTIDE SEQUENCE [LARGE SCALE GENOMIC DNA]</scope>
    <source>
        <strain evidence="12 15">NBRC 109765</strain>
    </source>
</reference>
<keyword evidence="5 10" id="KW-0805">Transcription regulation</keyword>
<evidence type="ECO:0000259" key="11">
    <source>
        <dbReference type="Pfam" id="PF00156"/>
    </source>
</evidence>
<comment type="catalytic activity">
    <reaction evidence="10">
        <text>UMP + diphosphate = 5-phospho-alpha-D-ribose 1-diphosphate + uracil</text>
        <dbReference type="Rhea" id="RHEA:13017"/>
        <dbReference type="ChEBI" id="CHEBI:17568"/>
        <dbReference type="ChEBI" id="CHEBI:33019"/>
        <dbReference type="ChEBI" id="CHEBI:57865"/>
        <dbReference type="ChEBI" id="CHEBI:58017"/>
        <dbReference type="EC" id="2.4.2.9"/>
    </reaction>
</comment>
<dbReference type="RefSeq" id="WP_002510924.1">
    <property type="nucleotide sequence ID" value="NZ_AP019698.1"/>
</dbReference>
<evidence type="ECO:0000256" key="7">
    <source>
        <dbReference type="ARBA" id="ARBA00053556"/>
    </source>
</evidence>